<evidence type="ECO:0000313" key="3">
    <source>
        <dbReference type="Proteomes" id="UP000002428"/>
    </source>
</evidence>
<accession>B4UN14</accession>
<protein>
    <recommendedName>
        <fullName evidence="4">ATP synthase subunit epsilon, mitochondrial</fullName>
    </recommendedName>
</protein>
<evidence type="ECO:0008006" key="4">
    <source>
        <dbReference type="Google" id="ProtNLM"/>
    </source>
</evidence>
<dbReference type="Proteomes" id="UP000002428">
    <property type="component" value="Chromosome I"/>
</dbReference>
<dbReference type="HOGENOM" id="CLU_200666_0_0_1"/>
<organism evidence="2 3">
    <name type="scientific">Candida glabrata (strain ATCC 2001 / BCRC 20586 / JCM 3761 / NBRC 0622 / NRRL Y-65 / CBS 138)</name>
    <name type="common">Yeast</name>
    <name type="synonym">Nakaseomyces glabratus</name>
    <dbReference type="NCBI Taxonomy" id="284593"/>
    <lineage>
        <taxon>Eukaryota</taxon>
        <taxon>Fungi</taxon>
        <taxon>Dikarya</taxon>
        <taxon>Ascomycota</taxon>
        <taxon>Saccharomycotina</taxon>
        <taxon>Saccharomycetes</taxon>
        <taxon>Saccharomycetales</taxon>
        <taxon>Saccharomycetaceae</taxon>
        <taxon>Nakaseomyces</taxon>
    </lineage>
</organism>
<dbReference type="VEuPathDB" id="FungiDB:CAGL0I04328g"/>
<dbReference type="KEGG" id="cgr:9488008"/>
<dbReference type="EMBL" id="CR380955">
    <property type="protein sequence ID" value="CAR58030.1"/>
    <property type="molecule type" value="Genomic_DNA"/>
</dbReference>
<keyword evidence="3" id="KW-1185">Reference proteome</keyword>
<dbReference type="AlphaFoldDB" id="B4UN14"/>
<evidence type="ECO:0000313" key="2">
    <source>
        <dbReference type="EMBL" id="CAR58030.1"/>
    </source>
</evidence>
<sequence>MNQTKLTQTAARILKNSSIFRKSPGNSFATFKEYRETAKTYGPLSASLATKRNLTNK</sequence>
<name>B4UN14_CANGA</name>
<proteinExistence type="predicted"/>
<dbReference type="CGD" id="CAL0132128">
    <property type="gene designation" value="CAGL0I04328g"/>
</dbReference>
<dbReference type="InParanoid" id="B4UN14"/>
<gene>
    <name evidence="1 2" type="ordered locus">CAGL0I04328g</name>
</gene>
<evidence type="ECO:0000313" key="1">
    <source>
        <dbReference type="CGD" id="CAL0132128"/>
    </source>
</evidence>
<dbReference type="eggNOG" id="ENOG502SFDY">
    <property type="taxonomic scope" value="Eukaryota"/>
</dbReference>
<reference evidence="2 3" key="1">
    <citation type="journal article" date="2004" name="Nature">
        <title>Genome evolution in yeasts.</title>
        <authorList>
            <consortium name="Genolevures"/>
            <person name="Dujon B."/>
            <person name="Sherman D."/>
            <person name="Fischer G."/>
            <person name="Durrens P."/>
            <person name="Casaregola S."/>
            <person name="Lafontaine I."/>
            <person name="de Montigny J."/>
            <person name="Marck C."/>
            <person name="Neuveglise C."/>
            <person name="Talla E."/>
            <person name="Goffard N."/>
            <person name="Frangeul L."/>
            <person name="Aigle M."/>
            <person name="Anthouard V."/>
            <person name="Babour A."/>
            <person name="Barbe V."/>
            <person name="Barnay S."/>
            <person name="Blanchin S."/>
            <person name="Beckerich J.M."/>
            <person name="Beyne E."/>
            <person name="Bleykasten C."/>
            <person name="Boisrame A."/>
            <person name="Boyer J."/>
            <person name="Cattolico L."/>
            <person name="Confanioleri F."/>
            <person name="de Daruvar A."/>
            <person name="Despons L."/>
            <person name="Fabre E."/>
            <person name="Fairhead C."/>
            <person name="Ferry-Dumazet H."/>
            <person name="Groppi A."/>
            <person name="Hantraye F."/>
            <person name="Hennequin C."/>
            <person name="Jauniaux N."/>
            <person name="Joyet P."/>
            <person name="Kachouri R."/>
            <person name="Kerrest A."/>
            <person name="Koszul R."/>
            <person name="Lemaire M."/>
            <person name="Lesur I."/>
            <person name="Ma L."/>
            <person name="Muller H."/>
            <person name="Nicaud J.M."/>
            <person name="Nikolski M."/>
            <person name="Oztas S."/>
            <person name="Ozier-Kalogeropoulos O."/>
            <person name="Pellenz S."/>
            <person name="Potier S."/>
            <person name="Richard G.F."/>
            <person name="Straub M.L."/>
            <person name="Suleau A."/>
            <person name="Swennene D."/>
            <person name="Tekaia F."/>
            <person name="Wesolowski-Louvel M."/>
            <person name="Westhof E."/>
            <person name="Wirth B."/>
            <person name="Zeniou-Meyer M."/>
            <person name="Zivanovic I."/>
            <person name="Bolotin-Fukuhara M."/>
            <person name="Thierry A."/>
            <person name="Bouchier C."/>
            <person name="Caudron B."/>
            <person name="Scarpelli C."/>
            <person name="Gaillardin C."/>
            <person name="Weissenbach J."/>
            <person name="Wincker P."/>
            <person name="Souciet J.L."/>
        </authorList>
    </citation>
    <scope>NUCLEOTIDE SEQUENCE [LARGE SCALE GENOMIC DNA]</scope>
    <source>
        <strain evidence="3">ATCC 2001 / BCRC 20586 / JCM 3761 / NBRC 0622 / NRRL Y-65 / CBS 138</strain>
    </source>
</reference>